<dbReference type="Gene3D" id="3.40.1350.10">
    <property type="match status" value="1"/>
</dbReference>
<dbReference type="CDD" id="cd22366">
    <property type="entry name" value="XisH-like"/>
    <property type="match status" value="1"/>
</dbReference>
<dbReference type="Pfam" id="PF08814">
    <property type="entry name" value="XisH"/>
    <property type="match status" value="1"/>
</dbReference>
<dbReference type="InterPro" id="IPR011335">
    <property type="entry name" value="Restrct_endonuc-II-like"/>
</dbReference>
<sequence>MSARDLYHDAVKSALIKDNWVILADPYRIKYKDVDLYADLAAERSFAVEREGQKIVVEIKSFVGRSLMTDFHLALGQYKVYQMLLQETAPEYDLYLAIDDITYNNFFRREGIEYLVRSSQIKIFVVNIDEQEVVQWLS</sequence>
<dbReference type="AlphaFoldDB" id="A0AAW9PWY9"/>
<reference evidence="1" key="1">
    <citation type="submission" date="2024-01" db="EMBL/GenBank/DDBJ databases">
        <title>Bank of Algae and Cyanobacteria of the Azores (BACA) strain genomes.</title>
        <authorList>
            <person name="Luz R."/>
            <person name="Cordeiro R."/>
            <person name="Fonseca A."/>
            <person name="Goncalves V."/>
        </authorList>
    </citation>
    <scope>NUCLEOTIDE SEQUENCE</scope>
    <source>
        <strain evidence="1">BACA0141</strain>
    </source>
</reference>
<accession>A0AAW9PWY9</accession>
<keyword evidence="2" id="KW-1185">Reference proteome</keyword>
<proteinExistence type="predicted"/>
<dbReference type="InterPro" id="IPR011856">
    <property type="entry name" value="tRNA_endonuc-like_dom_sf"/>
</dbReference>
<dbReference type="SUPFAM" id="SSF52980">
    <property type="entry name" value="Restriction endonuclease-like"/>
    <property type="match status" value="1"/>
</dbReference>
<organism evidence="1 2">
    <name type="scientific">Tumidithrix elongata BACA0141</name>
    <dbReference type="NCBI Taxonomy" id="2716417"/>
    <lineage>
        <taxon>Bacteria</taxon>
        <taxon>Bacillati</taxon>
        <taxon>Cyanobacteriota</taxon>
        <taxon>Cyanophyceae</taxon>
        <taxon>Pseudanabaenales</taxon>
        <taxon>Pseudanabaenaceae</taxon>
        <taxon>Tumidithrix</taxon>
        <taxon>Tumidithrix elongata</taxon>
    </lineage>
</organism>
<dbReference type="GO" id="GO:0003676">
    <property type="term" value="F:nucleic acid binding"/>
    <property type="evidence" value="ECO:0007669"/>
    <property type="project" value="InterPro"/>
</dbReference>
<gene>
    <name evidence="1" type="ORF">V2H45_19875</name>
</gene>
<evidence type="ECO:0000313" key="1">
    <source>
        <dbReference type="EMBL" id="MEE3719007.1"/>
    </source>
</evidence>
<dbReference type="InterPro" id="IPR014919">
    <property type="entry name" value="XisH"/>
</dbReference>
<comment type="caution">
    <text evidence="1">The sequence shown here is derived from an EMBL/GenBank/DDBJ whole genome shotgun (WGS) entry which is preliminary data.</text>
</comment>
<dbReference type="Proteomes" id="UP001333818">
    <property type="component" value="Unassembled WGS sequence"/>
</dbReference>
<protein>
    <submittedName>
        <fullName evidence="1">XisH family protein</fullName>
    </submittedName>
</protein>
<dbReference type="EMBL" id="JAZBJZ010000106">
    <property type="protein sequence ID" value="MEE3719007.1"/>
    <property type="molecule type" value="Genomic_DNA"/>
</dbReference>
<dbReference type="RefSeq" id="WP_330485443.1">
    <property type="nucleotide sequence ID" value="NZ_JAZBJZ010000106.1"/>
</dbReference>
<name>A0AAW9PWY9_9CYAN</name>
<evidence type="ECO:0000313" key="2">
    <source>
        <dbReference type="Proteomes" id="UP001333818"/>
    </source>
</evidence>